<dbReference type="GO" id="GO:0016747">
    <property type="term" value="F:acyltransferase activity, transferring groups other than amino-acyl groups"/>
    <property type="evidence" value="ECO:0007669"/>
    <property type="project" value="InterPro"/>
</dbReference>
<dbReference type="Pfam" id="PF00583">
    <property type="entry name" value="Acetyltransf_1"/>
    <property type="match status" value="1"/>
</dbReference>
<keyword evidence="5" id="KW-1185">Reference proteome</keyword>
<accession>A0A6L9EH53</accession>
<organism evidence="4 5">
    <name type="scientific">Poritiphilus flavus</name>
    <dbReference type="NCBI Taxonomy" id="2697053"/>
    <lineage>
        <taxon>Bacteria</taxon>
        <taxon>Pseudomonadati</taxon>
        <taxon>Bacteroidota</taxon>
        <taxon>Flavobacteriia</taxon>
        <taxon>Flavobacteriales</taxon>
        <taxon>Flavobacteriaceae</taxon>
        <taxon>Poritiphilus</taxon>
    </lineage>
</organism>
<feature type="domain" description="N-acetyltransferase" evidence="3">
    <location>
        <begin position="4"/>
        <end position="162"/>
    </location>
</feature>
<sequence length="164" mass="18740">MEGISLRNAVLEDLEVLLGFEQELIKAERPFDSTIKDDPVSYYSIKDFITDPEVELIVAEHQGKIISSGYAKEKEARSYLDHDTYAYLGFMYTVPEYRGKGVNRLIINALVEWARLKGLQEVRLTVYPGNLPAVRAYEKVGFESALLEMRISDENRDSQSDRAK</sequence>
<dbReference type="SUPFAM" id="SSF55729">
    <property type="entry name" value="Acyl-CoA N-acyltransferases (Nat)"/>
    <property type="match status" value="1"/>
</dbReference>
<keyword evidence="2" id="KW-0012">Acyltransferase</keyword>
<dbReference type="EMBL" id="WXYO01000008">
    <property type="protein sequence ID" value="NAS14127.1"/>
    <property type="molecule type" value="Genomic_DNA"/>
</dbReference>
<dbReference type="InterPro" id="IPR016181">
    <property type="entry name" value="Acyl_CoA_acyltransferase"/>
</dbReference>
<evidence type="ECO:0000313" key="4">
    <source>
        <dbReference type="EMBL" id="NAS14127.1"/>
    </source>
</evidence>
<dbReference type="InterPro" id="IPR050832">
    <property type="entry name" value="Bact_Acetyltransf"/>
</dbReference>
<evidence type="ECO:0000259" key="3">
    <source>
        <dbReference type="PROSITE" id="PS51186"/>
    </source>
</evidence>
<evidence type="ECO:0000256" key="1">
    <source>
        <dbReference type="ARBA" id="ARBA00022679"/>
    </source>
</evidence>
<reference evidence="4 5" key="1">
    <citation type="submission" date="2020-01" db="EMBL/GenBank/DDBJ databases">
        <title>Bacteria diversity of Porities sp.</title>
        <authorList>
            <person name="Wang G."/>
        </authorList>
    </citation>
    <scope>NUCLEOTIDE SEQUENCE [LARGE SCALE GENOMIC DNA]</scope>
    <source>
        <strain evidence="4 5">R33</strain>
    </source>
</reference>
<dbReference type="PANTHER" id="PTHR43877:SF2">
    <property type="entry name" value="AMINOALKYLPHOSPHONATE N-ACETYLTRANSFERASE-RELATED"/>
    <property type="match status" value="1"/>
</dbReference>
<dbReference type="Gene3D" id="3.40.630.30">
    <property type="match status" value="1"/>
</dbReference>
<dbReference type="Proteomes" id="UP000475249">
    <property type="component" value="Unassembled WGS sequence"/>
</dbReference>
<dbReference type="InterPro" id="IPR000182">
    <property type="entry name" value="GNAT_dom"/>
</dbReference>
<name>A0A6L9EH53_9FLAO</name>
<proteinExistence type="predicted"/>
<keyword evidence="1 4" id="KW-0808">Transferase</keyword>
<comment type="caution">
    <text evidence="4">The sequence shown here is derived from an EMBL/GenBank/DDBJ whole genome shotgun (WGS) entry which is preliminary data.</text>
</comment>
<dbReference type="PROSITE" id="PS51186">
    <property type="entry name" value="GNAT"/>
    <property type="match status" value="1"/>
</dbReference>
<dbReference type="PANTHER" id="PTHR43877">
    <property type="entry name" value="AMINOALKYLPHOSPHONATE N-ACETYLTRANSFERASE-RELATED-RELATED"/>
    <property type="match status" value="1"/>
</dbReference>
<dbReference type="AlphaFoldDB" id="A0A6L9EH53"/>
<evidence type="ECO:0000313" key="5">
    <source>
        <dbReference type="Proteomes" id="UP000475249"/>
    </source>
</evidence>
<protein>
    <submittedName>
        <fullName evidence="4">GNAT family N-acetyltransferase</fullName>
    </submittedName>
</protein>
<gene>
    <name evidence="4" type="ORF">GTQ38_19105</name>
</gene>
<dbReference type="CDD" id="cd04301">
    <property type="entry name" value="NAT_SF"/>
    <property type="match status" value="1"/>
</dbReference>
<evidence type="ECO:0000256" key="2">
    <source>
        <dbReference type="ARBA" id="ARBA00023315"/>
    </source>
</evidence>